<dbReference type="RefSeq" id="WP_074717812.1">
    <property type="nucleotide sequence ID" value="NZ_FNWV01000009.1"/>
</dbReference>
<accession>A0A1H6KRS9</accession>
<proteinExistence type="predicted"/>
<evidence type="ECO:0000313" key="1">
    <source>
        <dbReference type="EMBL" id="SEH74602.1"/>
    </source>
</evidence>
<dbReference type="Proteomes" id="UP000183190">
    <property type="component" value="Unassembled WGS sequence"/>
</dbReference>
<dbReference type="AlphaFoldDB" id="A0A1H6KRS9"/>
<organism evidence="1 2">
    <name type="scientific">Ruminococcus flavefaciens</name>
    <dbReference type="NCBI Taxonomy" id="1265"/>
    <lineage>
        <taxon>Bacteria</taxon>
        <taxon>Bacillati</taxon>
        <taxon>Bacillota</taxon>
        <taxon>Clostridia</taxon>
        <taxon>Eubacteriales</taxon>
        <taxon>Oscillospiraceae</taxon>
        <taxon>Ruminococcus</taxon>
    </lineage>
</organism>
<dbReference type="OrthoDB" id="1821208at2"/>
<reference evidence="1 2" key="1">
    <citation type="submission" date="2016-10" db="EMBL/GenBank/DDBJ databases">
        <authorList>
            <person name="de Groot N.N."/>
        </authorList>
    </citation>
    <scope>NUCLEOTIDE SEQUENCE [LARGE SCALE GENOMIC DNA]</scope>
    <source>
        <strain evidence="1 2">YAD2003</strain>
    </source>
</reference>
<evidence type="ECO:0000313" key="2">
    <source>
        <dbReference type="Proteomes" id="UP000183190"/>
    </source>
</evidence>
<name>A0A1H6KRS9_RUMFL</name>
<protein>
    <submittedName>
        <fullName evidence="1">Uncharacterized protein</fullName>
    </submittedName>
</protein>
<sequence length="146" mass="16928">MKKSKIEQLSEKEYIVVDFLPQQVHAESSGQFFAVENLFLHGARASELRRKFSDIILKLYCYYGIEVFNISTGETITNPKPELLDEWIISNRFDLQILIEDSMVMIAMDDTHITLYDPSDNLTEMIRSLARSEGLFVWKPPQHNGK</sequence>
<gene>
    <name evidence="1" type="ORF">SAMN02910265_02451</name>
</gene>
<dbReference type="EMBL" id="FNWV01000009">
    <property type="protein sequence ID" value="SEH74602.1"/>
    <property type="molecule type" value="Genomic_DNA"/>
</dbReference>